<dbReference type="SUPFAM" id="SSF75420">
    <property type="entry name" value="YhbC-like, N-terminal domain"/>
    <property type="match status" value="1"/>
</dbReference>
<evidence type="ECO:0000259" key="4">
    <source>
        <dbReference type="Pfam" id="PF02576"/>
    </source>
</evidence>
<dbReference type="AlphaFoldDB" id="A0A1G6H7U6"/>
<keyword evidence="7" id="KW-1185">Reference proteome</keyword>
<evidence type="ECO:0000256" key="2">
    <source>
        <dbReference type="ARBA" id="ARBA00022517"/>
    </source>
</evidence>
<organism evidence="6 7">
    <name type="scientific">Shouchella lonarensis</name>
    <dbReference type="NCBI Taxonomy" id="1464122"/>
    <lineage>
        <taxon>Bacteria</taxon>
        <taxon>Bacillati</taxon>
        <taxon>Bacillota</taxon>
        <taxon>Bacilli</taxon>
        <taxon>Bacillales</taxon>
        <taxon>Bacillaceae</taxon>
        <taxon>Shouchella</taxon>
    </lineage>
</organism>
<protein>
    <recommendedName>
        <fullName evidence="3">Ribosome maturation factor RimP</fullName>
    </recommendedName>
</protein>
<feature type="domain" description="Ribosome maturation factor RimP N-terminal" evidence="4">
    <location>
        <begin position="13"/>
        <end position="84"/>
    </location>
</feature>
<dbReference type="PANTHER" id="PTHR33867:SF1">
    <property type="entry name" value="RIBOSOME MATURATION FACTOR RIMP"/>
    <property type="match status" value="1"/>
</dbReference>
<evidence type="ECO:0000313" key="6">
    <source>
        <dbReference type="EMBL" id="SDB90233.1"/>
    </source>
</evidence>
<dbReference type="EMBL" id="FMYM01000003">
    <property type="protein sequence ID" value="SDB90233.1"/>
    <property type="molecule type" value="Genomic_DNA"/>
</dbReference>
<dbReference type="GO" id="GO:0006412">
    <property type="term" value="P:translation"/>
    <property type="evidence" value="ECO:0007669"/>
    <property type="project" value="TreeGrafter"/>
</dbReference>
<dbReference type="InterPro" id="IPR035956">
    <property type="entry name" value="RimP_N_sf"/>
</dbReference>
<dbReference type="Gene3D" id="3.30.300.70">
    <property type="entry name" value="RimP-like superfamily, N-terminal"/>
    <property type="match status" value="1"/>
</dbReference>
<dbReference type="HAMAP" id="MF_01077">
    <property type="entry name" value="RimP"/>
    <property type="match status" value="1"/>
</dbReference>
<comment type="function">
    <text evidence="3">Required for maturation of 30S ribosomal subunits.</text>
</comment>
<keyword evidence="1 3" id="KW-0963">Cytoplasm</keyword>
<gene>
    <name evidence="3" type="primary">rimP</name>
    <name evidence="6" type="ORF">SAMN05421737_10336</name>
</gene>
<dbReference type="CDD" id="cd01734">
    <property type="entry name" value="YlxS_C"/>
    <property type="match status" value="1"/>
</dbReference>
<sequence length="156" mass="16864">MKKSISDQVASLAAPIVEQLSLKLVAVTYTKEGPNWFLRVAIDSTTGVNLDDCEAVSERLSEVLDAKDPISGPYFLEVSSPGAERSLKDEDDVKQAVGTGVYVTTYEPISGQKSFEGVLKSFTDGVLTIEGKVKTKSITYAVPYEKVASARRSILI</sequence>
<keyword evidence="2 3" id="KW-0690">Ribosome biogenesis</keyword>
<dbReference type="SUPFAM" id="SSF74942">
    <property type="entry name" value="YhbC-like, C-terminal domain"/>
    <property type="match status" value="1"/>
</dbReference>
<evidence type="ECO:0000256" key="3">
    <source>
        <dbReference type="HAMAP-Rule" id="MF_01077"/>
    </source>
</evidence>
<dbReference type="InterPro" id="IPR036847">
    <property type="entry name" value="RimP_C_sf"/>
</dbReference>
<reference evidence="7" key="1">
    <citation type="submission" date="2016-09" db="EMBL/GenBank/DDBJ databases">
        <authorList>
            <person name="Varghese N."/>
            <person name="Submissions S."/>
        </authorList>
    </citation>
    <scope>NUCLEOTIDE SEQUENCE [LARGE SCALE GENOMIC DNA]</scope>
    <source>
        <strain evidence="7">25nlg</strain>
    </source>
</reference>
<dbReference type="PANTHER" id="PTHR33867">
    <property type="entry name" value="RIBOSOME MATURATION FACTOR RIMP"/>
    <property type="match status" value="1"/>
</dbReference>
<dbReference type="NCBIfam" id="NF000928">
    <property type="entry name" value="PRK00092.1-2"/>
    <property type="match status" value="1"/>
</dbReference>
<dbReference type="OrthoDB" id="9805006at2"/>
<evidence type="ECO:0000259" key="5">
    <source>
        <dbReference type="Pfam" id="PF17384"/>
    </source>
</evidence>
<dbReference type="Gene3D" id="2.30.30.180">
    <property type="entry name" value="Ribosome maturation factor RimP, C-terminal domain"/>
    <property type="match status" value="1"/>
</dbReference>
<comment type="similarity">
    <text evidence="3">Belongs to the RimP family.</text>
</comment>
<dbReference type="InterPro" id="IPR003728">
    <property type="entry name" value="Ribosome_maturation_RimP"/>
</dbReference>
<comment type="subcellular location">
    <subcellularLocation>
        <location evidence="3">Cytoplasm</location>
    </subcellularLocation>
</comment>
<dbReference type="Pfam" id="PF02576">
    <property type="entry name" value="RimP_N"/>
    <property type="match status" value="1"/>
</dbReference>
<feature type="domain" description="Ribosome maturation factor RimP C-terminal" evidence="5">
    <location>
        <begin position="87"/>
        <end position="151"/>
    </location>
</feature>
<dbReference type="RefSeq" id="WP_090774908.1">
    <property type="nucleotide sequence ID" value="NZ_FMYM01000003.1"/>
</dbReference>
<evidence type="ECO:0000313" key="7">
    <source>
        <dbReference type="Proteomes" id="UP000242662"/>
    </source>
</evidence>
<dbReference type="Proteomes" id="UP000242662">
    <property type="component" value="Unassembled WGS sequence"/>
</dbReference>
<dbReference type="STRING" id="1464122.SAMN05421737_10336"/>
<dbReference type="GO" id="GO:0000028">
    <property type="term" value="P:ribosomal small subunit assembly"/>
    <property type="evidence" value="ECO:0007669"/>
    <property type="project" value="TreeGrafter"/>
</dbReference>
<proteinExistence type="inferred from homology"/>
<dbReference type="InterPro" id="IPR028998">
    <property type="entry name" value="RimP_C"/>
</dbReference>
<dbReference type="GO" id="GO:0005829">
    <property type="term" value="C:cytosol"/>
    <property type="evidence" value="ECO:0007669"/>
    <property type="project" value="TreeGrafter"/>
</dbReference>
<dbReference type="InterPro" id="IPR028989">
    <property type="entry name" value="RimP_N"/>
</dbReference>
<accession>A0A1G6H7U6</accession>
<name>A0A1G6H7U6_9BACI</name>
<dbReference type="FunFam" id="3.30.300.70:FF:000001">
    <property type="entry name" value="Ribosome maturation factor RimP"/>
    <property type="match status" value="1"/>
</dbReference>
<evidence type="ECO:0000256" key="1">
    <source>
        <dbReference type="ARBA" id="ARBA00022490"/>
    </source>
</evidence>
<dbReference type="Pfam" id="PF17384">
    <property type="entry name" value="DUF150_C"/>
    <property type="match status" value="1"/>
</dbReference>